<reference evidence="1" key="1">
    <citation type="submission" date="2019-04" db="EMBL/GenBank/DDBJ databases">
        <title>Evolution of Biomass-Degrading Anaerobic Consortia Revealed by Metagenomics.</title>
        <authorList>
            <person name="Peng X."/>
        </authorList>
    </citation>
    <scope>NUCLEOTIDE SEQUENCE</scope>
    <source>
        <strain evidence="1">SIG12</strain>
    </source>
</reference>
<evidence type="ECO:0000313" key="1">
    <source>
        <dbReference type="EMBL" id="MBE6504512.1"/>
    </source>
</evidence>
<comment type="caution">
    <text evidence="1">The sequence shown here is derived from an EMBL/GenBank/DDBJ whole genome shotgun (WGS) entry which is preliminary data.</text>
</comment>
<dbReference type="RefSeq" id="WP_303736161.1">
    <property type="nucleotide sequence ID" value="NZ_SUTE01000015.1"/>
</dbReference>
<dbReference type="AlphaFoldDB" id="A0A8T3VBH8"/>
<evidence type="ECO:0000313" key="2">
    <source>
        <dbReference type="Proteomes" id="UP000762703"/>
    </source>
</evidence>
<name>A0A8T3VBH8_9EURY</name>
<dbReference type="EMBL" id="SUTE01000015">
    <property type="protein sequence ID" value="MBE6504512.1"/>
    <property type="molecule type" value="Genomic_DNA"/>
</dbReference>
<proteinExistence type="predicted"/>
<gene>
    <name evidence="1" type="ORF">E7Z73_02035</name>
</gene>
<accession>A0A8T3VBH8</accession>
<organism evidence="1 2">
    <name type="scientific">Methanobrevibacter millerae</name>
    <dbReference type="NCBI Taxonomy" id="230361"/>
    <lineage>
        <taxon>Archaea</taxon>
        <taxon>Methanobacteriati</taxon>
        <taxon>Methanobacteriota</taxon>
        <taxon>Methanomada group</taxon>
        <taxon>Methanobacteria</taxon>
        <taxon>Methanobacteriales</taxon>
        <taxon>Methanobacteriaceae</taxon>
        <taxon>Methanobrevibacter</taxon>
    </lineage>
</organism>
<dbReference type="Proteomes" id="UP000762703">
    <property type="component" value="Unassembled WGS sequence"/>
</dbReference>
<sequence>MIINLKEEICPNLIVRLDAEKLLKRLKEYSTDITMDFSGIGFINRSFAQEYLNRKFSVDYEIEEINLPDVVKNMFNVILEWNGYDMRY</sequence>
<protein>
    <recommendedName>
        <fullName evidence="3">DUF4325 domain-containing protein</fullName>
    </recommendedName>
</protein>
<evidence type="ECO:0008006" key="3">
    <source>
        <dbReference type="Google" id="ProtNLM"/>
    </source>
</evidence>